<evidence type="ECO:0000313" key="1">
    <source>
        <dbReference type="EMBL" id="NIH52565.1"/>
    </source>
</evidence>
<comment type="caution">
    <text evidence="1">The sequence shown here is derived from an EMBL/GenBank/DDBJ whole genome shotgun (WGS) entry which is preliminary data.</text>
</comment>
<dbReference type="AlphaFoldDB" id="A0A7X5QZC5"/>
<organism evidence="1 2">
    <name type="scientific">Lysinibacter cavernae</name>
    <dbReference type="NCBI Taxonomy" id="1640652"/>
    <lineage>
        <taxon>Bacteria</taxon>
        <taxon>Bacillati</taxon>
        <taxon>Actinomycetota</taxon>
        <taxon>Actinomycetes</taxon>
        <taxon>Micrococcales</taxon>
        <taxon>Microbacteriaceae</taxon>
        <taxon>Lysinibacter</taxon>
    </lineage>
</organism>
<protein>
    <submittedName>
        <fullName evidence="1">Uncharacterized protein</fullName>
    </submittedName>
</protein>
<dbReference type="RefSeq" id="WP_167147299.1">
    <property type="nucleotide sequence ID" value="NZ_JAAMOX010000001.1"/>
</dbReference>
<proteinExistence type="predicted"/>
<dbReference type="Proteomes" id="UP000541033">
    <property type="component" value="Unassembled WGS sequence"/>
</dbReference>
<name>A0A7X5QZC5_9MICO</name>
<accession>A0A7X5QZC5</accession>
<gene>
    <name evidence="1" type="ORF">FHX76_000433</name>
</gene>
<sequence length="65" mass="7611">MTKYIAKNKDGKRIEISAARRRYFDELQTLHPDEKLSQAAEEAERSSTQQERLIQAWAVTHTKHV</sequence>
<evidence type="ECO:0000313" key="2">
    <source>
        <dbReference type="Proteomes" id="UP000541033"/>
    </source>
</evidence>
<dbReference type="EMBL" id="JAAMOX010000001">
    <property type="protein sequence ID" value="NIH52565.1"/>
    <property type="molecule type" value="Genomic_DNA"/>
</dbReference>
<reference evidence="1 2" key="1">
    <citation type="submission" date="2020-02" db="EMBL/GenBank/DDBJ databases">
        <title>Sequencing the genomes of 1000 actinobacteria strains.</title>
        <authorList>
            <person name="Klenk H.-P."/>
        </authorList>
    </citation>
    <scope>NUCLEOTIDE SEQUENCE [LARGE SCALE GENOMIC DNA]</scope>
    <source>
        <strain evidence="1 2">DSM 27960</strain>
    </source>
</reference>
<keyword evidence="2" id="KW-1185">Reference proteome</keyword>